<organism evidence="3 4">
    <name type="scientific">Canna indica</name>
    <name type="common">Indian-shot</name>
    <dbReference type="NCBI Taxonomy" id="4628"/>
    <lineage>
        <taxon>Eukaryota</taxon>
        <taxon>Viridiplantae</taxon>
        <taxon>Streptophyta</taxon>
        <taxon>Embryophyta</taxon>
        <taxon>Tracheophyta</taxon>
        <taxon>Spermatophyta</taxon>
        <taxon>Magnoliopsida</taxon>
        <taxon>Liliopsida</taxon>
        <taxon>Zingiberales</taxon>
        <taxon>Cannaceae</taxon>
        <taxon>Canna</taxon>
    </lineage>
</organism>
<dbReference type="InterPro" id="IPR039867">
    <property type="entry name" value="Furry/Tao3/Mor2"/>
</dbReference>
<keyword evidence="4" id="KW-1185">Reference proteome</keyword>
<protein>
    <submittedName>
        <fullName evidence="3">Uncharacterized protein</fullName>
    </submittedName>
</protein>
<evidence type="ECO:0000259" key="1">
    <source>
        <dbReference type="Pfam" id="PF14222"/>
    </source>
</evidence>
<sequence length="265" mass="30305">MLRYTESLTVLLTDTVTKEKSQASLFRSVLKCIPYLIEEVGRGDKITEIIPQHGISIDPGVREEAVQVMNRIIRHLPHRRYAVVRGMATFILKLPDEFPLLIQTSLVRLVELILPPDITLQSILENPDKNRWAHCLSELVKFAAELCPDTVQEARQEYVYMFSRMAVQTKLRLTFCRLEVMRRLALVTPVELGGKAHQSQDAENKLDQWLMYAMFACSCPPDYREDGGFAAAKELFHLIFPALRHGSETHAELLVELSCSRGWEP</sequence>
<evidence type="ECO:0000259" key="2">
    <source>
        <dbReference type="Pfam" id="PF14228"/>
    </source>
</evidence>
<accession>A0AAQ3QDM0</accession>
<dbReference type="AlphaFoldDB" id="A0AAQ3QDM0"/>
<dbReference type="InterPro" id="IPR025614">
    <property type="entry name" value="Cell_morpho_N"/>
</dbReference>
<feature type="domain" description="Cell morphogenesis protein N-terminal" evidence="1">
    <location>
        <begin position="16"/>
        <end position="111"/>
    </location>
</feature>
<evidence type="ECO:0000313" key="4">
    <source>
        <dbReference type="Proteomes" id="UP001327560"/>
    </source>
</evidence>
<proteinExistence type="predicted"/>
<dbReference type="Proteomes" id="UP001327560">
    <property type="component" value="Chromosome 4"/>
</dbReference>
<reference evidence="3 4" key="1">
    <citation type="submission" date="2023-10" db="EMBL/GenBank/DDBJ databases">
        <title>Chromosome-scale genome assembly provides insights into flower coloration mechanisms of Canna indica.</title>
        <authorList>
            <person name="Li C."/>
        </authorList>
    </citation>
    <scope>NUCLEOTIDE SEQUENCE [LARGE SCALE GENOMIC DNA]</scope>
    <source>
        <tissue evidence="3">Flower</tissue>
    </source>
</reference>
<dbReference type="PANTHER" id="PTHR12295">
    <property type="entry name" value="FURRY-RELATED"/>
    <property type="match status" value="1"/>
</dbReference>
<evidence type="ECO:0000313" key="3">
    <source>
        <dbReference type="EMBL" id="WOL05338.1"/>
    </source>
</evidence>
<dbReference type="GO" id="GO:0000902">
    <property type="term" value="P:cell morphogenesis"/>
    <property type="evidence" value="ECO:0007669"/>
    <property type="project" value="InterPro"/>
</dbReference>
<dbReference type="InterPro" id="IPR016024">
    <property type="entry name" value="ARM-type_fold"/>
</dbReference>
<feature type="domain" description="Cell morphogenesis central region" evidence="2">
    <location>
        <begin position="113"/>
        <end position="164"/>
    </location>
</feature>
<dbReference type="GO" id="GO:0005938">
    <property type="term" value="C:cell cortex"/>
    <property type="evidence" value="ECO:0007669"/>
    <property type="project" value="TreeGrafter"/>
</dbReference>
<dbReference type="InterPro" id="IPR029473">
    <property type="entry name" value="MOR2-PAG1_mid"/>
</dbReference>
<feature type="domain" description="Cell morphogenesis central region" evidence="2">
    <location>
        <begin position="176"/>
        <end position="252"/>
    </location>
</feature>
<dbReference type="Pfam" id="PF14228">
    <property type="entry name" value="MOR2-PAG1_mid"/>
    <property type="match status" value="2"/>
</dbReference>
<name>A0AAQ3QDM0_9LILI</name>
<dbReference type="EMBL" id="CP136893">
    <property type="protein sequence ID" value="WOL05338.1"/>
    <property type="molecule type" value="Genomic_DNA"/>
</dbReference>
<dbReference type="PANTHER" id="PTHR12295:SF30">
    <property type="entry name" value="PROTEIN FURRY"/>
    <property type="match status" value="1"/>
</dbReference>
<dbReference type="SUPFAM" id="SSF48371">
    <property type="entry name" value="ARM repeat"/>
    <property type="match status" value="1"/>
</dbReference>
<dbReference type="Pfam" id="PF14222">
    <property type="entry name" value="MOR2-PAG1_N"/>
    <property type="match status" value="1"/>
</dbReference>
<dbReference type="GO" id="GO:0030427">
    <property type="term" value="C:site of polarized growth"/>
    <property type="evidence" value="ECO:0007669"/>
    <property type="project" value="TreeGrafter"/>
</dbReference>
<gene>
    <name evidence="3" type="ORF">Cni_G14066</name>
</gene>